<gene>
    <name evidence="1" type="ORF">BJ322DRAFT_1068494</name>
</gene>
<accession>A0A9P6HFD1</accession>
<proteinExistence type="predicted"/>
<evidence type="ECO:0000313" key="2">
    <source>
        <dbReference type="Proteomes" id="UP000736335"/>
    </source>
</evidence>
<dbReference type="EMBL" id="WIUZ02000009">
    <property type="protein sequence ID" value="KAF9784074.1"/>
    <property type="molecule type" value="Genomic_DNA"/>
</dbReference>
<dbReference type="Proteomes" id="UP000736335">
    <property type="component" value="Unassembled WGS sequence"/>
</dbReference>
<name>A0A9P6HFD1_9AGAM</name>
<reference evidence="1" key="2">
    <citation type="submission" date="2020-11" db="EMBL/GenBank/DDBJ databases">
        <authorList>
            <consortium name="DOE Joint Genome Institute"/>
            <person name="Kuo A."/>
            <person name="Miyauchi S."/>
            <person name="Kiss E."/>
            <person name="Drula E."/>
            <person name="Kohler A."/>
            <person name="Sanchez-Garcia M."/>
            <person name="Andreopoulos B."/>
            <person name="Barry K.W."/>
            <person name="Bonito G."/>
            <person name="Buee M."/>
            <person name="Carver A."/>
            <person name="Chen C."/>
            <person name="Cichocki N."/>
            <person name="Clum A."/>
            <person name="Culley D."/>
            <person name="Crous P.W."/>
            <person name="Fauchery L."/>
            <person name="Girlanda M."/>
            <person name="Hayes R."/>
            <person name="Keri Z."/>
            <person name="Labutti K."/>
            <person name="Lipzen A."/>
            <person name="Lombard V."/>
            <person name="Magnuson J."/>
            <person name="Maillard F."/>
            <person name="Morin E."/>
            <person name="Murat C."/>
            <person name="Nolan M."/>
            <person name="Ohm R."/>
            <person name="Pangilinan J."/>
            <person name="Pereira M."/>
            <person name="Perotto S."/>
            <person name="Peter M."/>
            <person name="Riley R."/>
            <person name="Sitrit Y."/>
            <person name="Stielow B."/>
            <person name="Szollosi G."/>
            <person name="Zifcakova L."/>
            <person name="Stursova M."/>
            <person name="Spatafora J.W."/>
            <person name="Tedersoo L."/>
            <person name="Vaario L.-M."/>
            <person name="Yamada A."/>
            <person name="Yan M."/>
            <person name="Wang P."/>
            <person name="Xu J."/>
            <person name="Bruns T."/>
            <person name="Baldrian P."/>
            <person name="Vilgalys R."/>
            <person name="Henrissat B."/>
            <person name="Grigoriev I.V."/>
            <person name="Hibbett D."/>
            <person name="Nagy L.G."/>
            <person name="Martin F.M."/>
        </authorList>
    </citation>
    <scope>NUCLEOTIDE SEQUENCE</scope>
    <source>
        <strain evidence="1">UH-Tt-Lm1</strain>
    </source>
</reference>
<sequence length="176" mass="19799">MRTSVCKLESPSRQEELEVRSQSHRILNQQNDITVNTPTTQVSSRRFTLTFAPKKCSEALPIRYSPQYFPSYPPIFQHARLHDHRCSIWIFRRGISILSCTPCELGPERIFGLVLSLSLMNRTGIDLTITAARMGDWLAQERGEIGPAWGIRLSGDAGGELSAVSSVSTYPRYTGR</sequence>
<reference evidence="1" key="1">
    <citation type="journal article" date="2020" name="Nat. Commun.">
        <title>Large-scale genome sequencing of mycorrhizal fungi provides insights into the early evolution of symbiotic traits.</title>
        <authorList>
            <person name="Miyauchi S."/>
            <person name="Kiss E."/>
            <person name="Kuo A."/>
            <person name="Drula E."/>
            <person name="Kohler A."/>
            <person name="Sanchez-Garcia M."/>
            <person name="Morin E."/>
            <person name="Andreopoulos B."/>
            <person name="Barry K.W."/>
            <person name="Bonito G."/>
            <person name="Buee M."/>
            <person name="Carver A."/>
            <person name="Chen C."/>
            <person name="Cichocki N."/>
            <person name="Clum A."/>
            <person name="Culley D."/>
            <person name="Crous P.W."/>
            <person name="Fauchery L."/>
            <person name="Girlanda M."/>
            <person name="Hayes R.D."/>
            <person name="Keri Z."/>
            <person name="LaButti K."/>
            <person name="Lipzen A."/>
            <person name="Lombard V."/>
            <person name="Magnuson J."/>
            <person name="Maillard F."/>
            <person name="Murat C."/>
            <person name="Nolan M."/>
            <person name="Ohm R.A."/>
            <person name="Pangilinan J."/>
            <person name="Pereira M.F."/>
            <person name="Perotto S."/>
            <person name="Peter M."/>
            <person name="Pfister S."/>
            <person name="Riley R."/>
            <person name="Sitrit Y."/>
            <person name="Stielow J.B."/>
            <person name="Szollosi G."/>
            <person name="Zifcakova L."/>
            <person name="Stursova M."/>
            <person name="Spatafora J.W."/>
            <person name="Tedersoo L."/>
            <person name="Vaario L.M."/>
            <person name="Yamada A."/>
            <person name="Yan M."/>
            <person name="Wang P."/>
            <person name="Xu J."/>
            <person name="Bruns T."/>
            <person name="Baldrian P."/>
            <person name="Vilgalys R."/>
            <person name="Dunand C."/>
            <person name="Henrissat B."/>
            <person name="Grigoriev I.V."/>
            <person name="Hibbett D."/>
            <person name="Nagy L.G."/>
            <person name="Martin F.M."/>
        </authorList>
    </citation>
    <scope>NUCLEOTIDE SEQUENCE</scope>
    <source>
        <strain evidence="1">UH-Tt-Lm1</strain>
    </source>
</reference>
<keyword evidence="2" id="KW-1185">Reference proteome</keyword>
<protein>
    <submittedName>
        <fullName evidence="1">Uncharacterized protein</fullName>
    </submittedName>
</protein>
<dbReference type="AlphaFoldDB" id="A0A9P6HFD1"/>
<organism evidence="1 2">
    <name type="scientific">Thelephora terrestris</name>
    <dbReference type="NCBI Taxonomy" id="56493"/>
    <lineage>
        <taxon>Eukaryota</taxon>
        <taxon>Fungi</taxon>
        <taxon>Dikarya</taxon>
        <taxon>Basidiomycota</taxon>
        <taxon>Agaricomycotina</taxon>
        <taxon>Agaricomycetes</taxon>
        <taxon>Thelephorales</taxon>
        <taxon>Thelephoraceae</taxon>
        <taxon>Thelephora</taxon>
    </lineage>
</organism>
<comment type="caution">
    <text evidence="1">The sequence shown here is derived from an EMBL/GenBank/DDBJ whole genome shotgun (WGS) entry which is preliminary data.</text>
</comment>
<evidence type="ECO:0000313" key="1">
    <source>
        <dbReference type="EMBL" id="KAF9784074.1"/>
    </source>
</evidence>